<dbReference type="AlphaFoldDB" id="A0A4Y6PQU6"/>
<dbReference type="RefSeq" id="WP_141197190.1">
    <property type="nucleotide sequence ID" value="NZ_CP042468.1"/>
</dbReference>
<dbReference type="Proteomes" id="UP000315995">
    <property type="component" value="Chromosome"/>
</dbReference>
<dbReference type="EMBL" id="CP041186">
    <property type="protein sequence ID" value="QDG50698.1"/>
    <property type="molecule type" value="Genomic_DNA"/>
</dbReference>
<evidence type="ECO:0000313" key="1">
    <source>
        <dbReference type="EMBL" id="QDG50698.1"/>
    </source>
</evidence>
<gene>
    <name evidence="1" type="ORF">FIV42_08140</name>
</gene>
<accession>A0A4Y6PQU6</accession>
<proteinExistence type="predicted"/>
<protein>
    <submittedName>
        <fullName evidence="1">Uncharacterized protein</fullName>
    </submittedName>
</protein>
<accession>A0A5B8Y898</accession>
<keyword evidence="2" id="KW-1185">Reference proteome</keyword>
<reference evidence="1 2" key="1">
    <citation type="submission" date="2019-06" db="EMBL/GenBank/DDBJ databases">
        <title>Persicimonas caeni gen. nov., sp. nov., a predatory bacterium isolated from solar saltern.</title>
        <authorList>
            <person name="Wang S."/>
        </authorList>
    </citation>
    <scope>NUCLEOTIDE SEQUENCE [LARGE SCALE GENOMIC DNA]</scope>
    <source>
        <strain evidence="1 2">YN101</strain>
    </source>
</reference>
<name>A0A4Y6PQU6_PERCE</name>
<evidence type="ECO:0000313" key="2">
    <source>
        <dbReference type="Proteomes" id="UP000315995"/>
    </source>
</evidence>
<sequence>MEDLVILKGRVPAQLCGLLQMGELAGLEVGFPRRGLVGCVVGERGSRSLAGTVARVSALPIDGHAMNNAIDQAADELGVPNVLEYVERFRRAREKWVRRLETQGEPPKVCTRLE</sequence>
<organism evidence="1 2">
    <name type="scientific">Persicimonas caeni</name>
    <dbReference type="NCBI Taxonomy" id="2292766"/>
    <lineage>
        <taxon>Bacteria</taxon>
        <taxon>Deltaproteobacteria</taxon>
        <taxon>Bradymonadales</taxon>
        <taxon>Bradymonadaceae</taxon>
        <taxon>Persicimonas</taxon>
    </lineage>
</organism>